<keyword evidence="3" id="KW-1185">Reference proteome</keyword>
<reference evidence="2" key="1">
    <citation type="journal article" date="2021" name="Genome Biol. Evol.">
        <title>A High-Quality Reference Genome for a Parasitic Bivalve with Doubly Uniparental Inheritance (Bivalvia: Unionida).</title>
        <authorList>
            <person name="Smith C.H."/>
        </authorList>
    </citation>
    <scope>NUCLEOTIDE SEQUENCE</scope>
    <source>
        <strain evidence="2">CHS0354</strain>
    </source>
</reference>
<protein>
    <submittedName>
        <fullName evidence="2">Uncharacterized protein</fullName>
    </submittedName>
</protein>
<feature type="non-terminal residue" evidence="2">
    <location>
        <position position="1"/>
    </location>
</feature>
<evidence type="ECO:0000313" key="2">
    <source>
        <dbReference type="EMBL" id="KAK3583571.1"/>
    </source>
</evidence>
<feature type="non-terminal residue" evidence="2">
    <location>
        <position position="88"/>
    </location>
</feature>
<organism evidence="2 3">
    <name type="scientific">Potamilus streckersoni</name>
    <dbReference type="NCBI Taxonomy" id="2493646"/>
    <lineage>
        <taxon>Eukaryota</taxon>
        <taxon>Metazoa</taxon>
        <taxon>Spiralia</taxon>
        <taxon>Lophotrochozoa</taxon>
        <taxon>Mollusca</taxon>
        <taxon>Bivalvia</taxon>
        <taxon>Autobranchia</taxon>
        <taxon>Heteroconchia</taxon>
        <taxon>Palaeoheterodonta</taxon>
        <taxon>Unionida</taxon>
        <taxon>Unionoidea</taxon>
        <taxon>Unionidae</taxon>
        <taxon>Ambleminae</taxon>
        <taxon>Lampsilini</taxon>
        <taxon>Potamilus</taxon>
    </lineage>
</organism>
<evidence type="ECO:0000313" key="3">
    <source>
        <dbReference type="Proteomes" id="UP001195483"/>
    </source>
</evidence>
<evidence type="ECO:0000256" key="1">
    <source>
        <dbReference type="SAM" id="MobiDB-lite"/>
    </source>
</evidence>
<name>A0AAE0S1G9_9BIVA</name>
<proteinExistence type="predicted"/>
<feature type="compositionally biased region" description="Polar residues" evidence="1">
    <location>
        <begin position="41"/>
        <end position="70"/>
    </location>
</feature>
<accession>A0AAE0S1G9</accession>
<comment type="caution">
    <text evidence="2">The sequence shown here is derived from an EMBL/GenBank/DDBJ whole genome shotgun (WGS) entry which is preliminary data.</text>
</comment>
<dbReference type="EMBL" id="JAEAOA010001560">
    <property type="protein sequence ID" value="KAK3583571.1"/>
    <property type="molecule type" value="Genomic_DNA"/>
</dbReference>
<dbReference type="AlphaFoldDB" id="A0AAE0S1G9"/>
<gene>
    <name evidence="2" type="ORF">CHS0354_026164</name>
</gene>
<reference evidence="2" key="2">
    <citation type="journal article" date="2021" name="Genome Biol. Evol.">
        <title>Developing a high-quality reference genome for a parasitic bivalve with doubly uniparental inheritance (Bivalvia: Unionida).</title>
        <authorList>
            <person name="Smith C.H."/>
        </authorList>
    </citation>
    <scope>NUCLEOTIDE SEQUENCE</scope>
    <source>
        <strain evidence="2">CHS0354</strain>
        <tissue evidence="2">Mantle</tissue>
    </source>
</reference>
<feature type="region of interest" description="Disordered" evidence="1">
    <location>
        <begin position="19"/>
        <end position="88"/>
    </location>
</feature>
<reference evidence="2" key="3">
    <citation type="submission" date="2023-05" db="EMBL/GenBank/DDBJ databases">
        <authorList>
            <person name="Smith C.H."/>
        </authorList>
    </citation>
    <scope>NUCLEOTIDE SEQUENCE</scope>
    <source>
        <strain evidence="2">CHS0354</strain>
        <tissue evidence="2">Mantle</tissue>
    </source>
</reference>
<sequence length="88" mass="9784">RCRPLGQSDLRKRIVRLGSLREHAGTEEDDSIPDLGRINNGIRNFSESQSGLIQQTSKPNARFEASNSEQPSEHDSLTSLPPIITTQQ</sequence>
<dbReference type="Proteomes" id="UP001195483">
    <property type="component" value="Unassembled WGS sequence"/>
</dbReference>